<feature type="transmembrane region" description="Helical" evidence="1">
    <location>
        <begin position="34"/>
        <end position="55"/>
    </location>
</feature>
<comment type="caution">
    <text evidence="2">The sequence shown here is derived from an EMBL/GenBank/DDBJ whole genome shotgun (WGS) entry which is preliminary data.</text>
</comment>
<organism evidence="2 3">
    <name type="scientific">Halorussus caseinilyticus</name>
    <dbReference type="NCBI Taxonomy" id="3034025"/>
    <lineage>
        <taxon>Archaea</taxon>
        <taxon>Methanobacteriati</taxon>
        <taxon>Methanobacteriota</taxon>
        <taxon>Stenosarchaea group</taxon>
        <taxon>Halobacteria</taxon>
        <taxon>Halobacteriales</taxon>
        <taxon>Haladaptataceae</taxon>
        <taxon>Halorussus</taxon>
    </lineage>
</organism>
<dbReference type="GeneID" id="79305666"/>
<keyword evidence="1" id="KW-0812">Transmembrane</keyword>
<evidence type="ECO:0000313" key="2">
    <source>
        <dbReference type="EMBL" id="MFC7079349.1"/>
    </source>
</evidence>
<keyword evidence="1" id="KW-1133">Transmembrane helix</keyword>
<keyword evidence="1" id="KW-0472">Membrane</keyword>
<dbReference type="Proteomes" id="UP001596407">
    <property type="component" value="Unassembled WGS sequence"/>
</dbReference>
<feature type="transmembrane region" description="Helical" evidence="1">
    <location>
        <begin position="6"/>
        <end position="27"/>
    </location>
</feature>
<dbReference type="RefSeq" id="WP_276282619.1">
    <property type="nucleotide sequence ID" value="NZ_CP119811.1"/>
</dbReference>
<sequence>MSRSPLSVLFALDAILLVLLVIGFQFVEPGTPEYAISQVSFAVIVLTGIGISIAARRNLTFFDY</sequence>
<protein>
    <submittedName>
        <fullName evidence="2">Uncharacterized protein</fullName>
    </submittedName>
</protein>
<keyword evidence="3" id="KW-1185">Reference proteome</keyword>
<gene>
    <name evidence="2" type="ORF">ACFQJ6_03485</name>
</gene>
<evidence type="ECO:0000313" key="3">
    <source>
        <dbReference type="Proteomes" id="UP001596407"/>
    </source>
</evidence>
<accession>A0ABD5WMR4</accession>
<reference evidence="2 3" key="1">
    <citation type="journal article" date="2019" name="Int. J. Syst. Evol. Microbiol.">
        <title>The Global Catalogue of Microorganisms (GCM) 10K type strain sequencing project: providing services to taxonomists for standard genome sequencing and annotation.</title>
        <authorList>
            <consortium name="The Broad Institute Genomics Platform"/>
            <consortium name="The Broad Institute Genome Sequencing Center for Infectious Disease"/>
            <person name="Wu L."/>
            <person name="Ma J."/>
        </authorList>
    </citation>
    <scope>NUCLEOTIDE SEQUENCE [LARGE SCALE GENOMIC DNA]</scope>
    <source>
        <strain evidence="2 3">DT72</strain>
    </source>
</reference>
<evidence type="ECO:0000256" key="1">
    <source>
        <dbReference type="SAM" id="Phobius"/>
    </source>
</evidence>
<name>A0ABD5WMR4_9EURY</name>
<proteinExistence type="predicted"/>
<dbReference type="EMBL" id="JBHSZH010000003">
    <property type="protein sequence ID" value="MFC7079349.1"/>
    <property type="molecule type" value="Genomic_DNA"/>
</dbReference>
<dbReference type="AlphaFoldDB" id="A0ABD5WMR4"/>